<dbReference type="AlphaFoldDB" id="A0A225N2C1"/>
<dbReference type="PROSITE" id="PS50928">
    <property type="entry name" value="ABC_TM1"/>
    <property type="match status" value="1"/>
</dbReference>
<proteinExistence type="inferred from homology"/>
<evidence type="ECO:0000256" key="1">
    <source>
        <dbReference type="ARBA" id="ARBA00004429"/>
    </source>
</evidence>
<dbReference type="GO" id="GO:0055085">
    <property type="term" value="P:transmembrane transport"/>
    <property type="evidence" value="ECO:0007669"/>
    <property type="project" value="InterPro"/>
</dbReference>
<dbReference type="CDD" id="cd06261">
    <property type="entry name" value="TM_PBP2"/>
    <property type="match status" value="1"/>
</dbReference>
<feature type="transmembrane region" description="Helical" evidence="8">
    <location>
        <begin position="232"/>
        <end position="253"/>
    </location>
</feature>
<keyword evidence="7 8" id="KW-0472">Membrane</keyword>
<keyword evidence="3" id="KW-1003">Cell membrane</keyword>
<keyword evidence="11" id="KW-1185">Reference proteome</keyword>
<evidence type="ECO:0000256" key="8">
    <source>
        <dbReference type="RuleBase" id="RU363032"/>
    </source>
</evidence>
<evidence type="ECO:0000256" key="3">
    <source>
        <dbReference type="ARBA" id="ARBA00022475"/>
    </source>
</evidence>
<feature type="transmembrane region" description="Helical" evidence="8">
    <location>
        <begin position="192"/>
        <end position="212"/>
    </location>
</feature>
<feature type="domain" description="ABC transmembrane type-1" evidence="9">
    <location>
        <begin position="63"/>
        <end position="253"/>
    </location>
</feature>
<dbReference type="OrthoDB" id="27542at2"/>
<evidence type="ECO:0000256" key="6">
    <source>
        <dbReference type="ARBA" id="ARBA00022989"/>
    </source>
</evidence>
<dbReference type="Pfam" id="PF00528">
    <property type="entry name" value="BPD_transp_1"/>
    <property type="match status" value="1"/>
</dbReference>
<sequence>MKLRKRLLFAAQLLVTLALCAFLFVPVLTSALTGFLVNYFRGIKAGLTWKWVLEVITDYHGAIVNSLLVAACTLVIVTLVGVPAGYVLSRWQSRASRFIEELITLPIALPGLASALAIISVYGGLRGFRISLWFIIAGHVVFTLPFMVRSVAAACAGQNIRLLEEGAASLGARFAQRFTTVVIPNIRSGITAGALMVVTLSLGEFNLTWMLHTPQTKTLPVGLADAYASLRIEVGSAYTTIFFIIVIPLLLVLQAMDRSQRRKP</sequence>
<keyword evidence="5 8" id="KW-0812">Transmembrane</keyword>
<comment type="similarity">
    <text evidence="8">Belongs to the binding-protein-dependent transport system permease family.</text>
</comment>
<protein>
    <submittedName>
        <fullName evidence="10">ABC transporter permease</fullName>
    </submittedName>
</protein>
<dbReference type="PANTHER" id="PTHR43357:SF4">
    <property type="entry name" value="INNER MEMBRANE ABC TRANSPORTER PERMEASE PROTEIN YDCV"/>
    <property type="match status" value="1"/>
</dbReference>
<dbReference type="PANTHER" id="PTHR43357">
    <property type="entry name" value="INNER MEMBRANE ABC TRANSPORTER PERMEASE PROTEIN YDCV"/>
    <property type="match status" value="1"/>
</dbReference>
<comment type="caution">
    <text evidence="10">The sequence shown here is derived from an EMBL/GenBank/DDBJ whole genome shotgun (WGS) entry which is preliminary data.</text>
</comment>
<feature type="transmembrane region" description="Helical" evidence="8">
    <location>
        <begin position="59"/>
        <end position="82"/>
    </location>
</feature>
<evidence type="ECO:0000256" key="7">
    <source>
        <dbReference type="ARBA" id="ARBA00023136"/>
    </source>
</evidence>
<keyword evidence="2 8" id="KW-0813">Transport</keyword>
<evidence type="ECO:0000313" key="10">
    <source>
        <dbReference type="EMBL" id="OWT66250.1"/>
    </source>
</evidence>
<evidence type="ECO:0000256" key="2">
    <source>
        <dbReference type="ARBA" id="ARBA00022448"/>
    </source>
</evidence>
<feature type="transmembrane region" description="Helical" evidence="8">
    <location>
        <begin position="130"/>
        <end position="148"/>
    </location>
</feature>
<name>A0A225N2C1_9BURK</name>
<organism evidence="10 11">
    <name type="scientific">Candidimonas nitroreducens</name>
    <dbReference type="NCBI Taxonomy" id="683354"/>
    <lineage>
        <taxon>Bacteria</taxon>
        <taxon>Pseudomonadati</taxon>
        <taxon>Pseudomonadota</taxon>
        <taxon>Betaproteobacteria</taxon>
        <taxon>Burkholderiales</taxon>
        <taxon>Alcaligenaceae</taxon>
        <taxon>Candidimonas</taxon>
    </lineage>
</organism>
<keyword evidence="6 8" id="KW-1133">Transmembrane helix</keyword>
<dbReference type="SUPFAM" id="SSF161098">
    <property type="entry name" value="MetI-like"/>
    <property type="match status" value="1"/>
</dbReference>
<evidence type="ECO:0000256" key="5">
    <source>
        <dbReference type="ARBA" id="ARBA00022692"/>
    </source>
</evidence>
<dbReference type="EMBL" id="NJIH01000001">
    <property type="protein sequence ID" value="OWT66250.1"/>
    <property type="molecule type" value="Genomic_DNA"/>
</dbReference>
<dbReference type="Gene3D" id="1.10.3720.10">
    <property type="entry name" value="MetI-like"/>
    <property type="match status" value="1"/>
</dbReference>
<comment type="subcellular location">
    <subcellularLocation>
        <location evidence="1">Cell inner membrane</location>
        <topology evidence="1">Multi-pass membrane protein</topology>
    </subcellularLocation>
    <subcellularLocation>
        <location evidence="8">Cell membrane</location>
        <topology evidence="8">Multi-pass membrane protein</topology>
    </subcellularLocation>
</comment>
<evidence type="ECO:0000313" key="11">
    <source>
        <dbReference type="Proteomes" id="UP000214603"/>
    </source>
</evidence>
<dbReference type="InterPro" id="IPR035906">
    <property type="entry name" value="MetI-like_sf"/>
</dbReference>
<dbReference type="InterPro" id="IPR000515">
    <property type="entry name" value="MetI-like"/>
</dbReference>
<dbReference type="RefSeq" id="WP_088601378.1">
    <property type="nucleotide sequence ID" value="NZ_NJIH01000001.1"/>
</dbReference>
<gene>
    <name evidence="10" type="ORF">CEY11_00440</name>
</gene>
<accession>A0A225N2C1</accession>
<dbReference type="Proteomes" id="UP000214603">
    <property type="component" value="Unassembled WGS sequence"/>
</dbReference>
<feature type="transmembrane region" description="Helical" evidence="8">
    <location>
        <begin position="102"/>
        <end position="124"/>
    </location>
</feature>
<evidence type="ECO:0000259" key="9">
    <source>
        <dbReference type="PROSITE" id="PS50928"/>
    </source>
</evidence>
<reference evidence="11" key="1">
    <citation type="submission" date="2017-06" db="EMBL/GenBank/DDBJ databases">
        <title>Herbaspirillum phytohormonus sp. nov., isolated from the root nodule of Robinia pseudoacacia in lead-zinc mine.</title>
        <authorList>
            <person name="Fan M."/>
            <person name="Lin Y."/>
        </authorList>
    </citation>
    <scope>NUCLEOTIDE SEQUENCE [LARGE SCALE GENOMIC DNA]</scope>
    <source>
        <strain evidence="11">SC-089</strain>
    </source>
</reference>
<keyword evidence="4" id="KW-0997">Cell inner membrane</keyword>
<evidence type="ECO:0000256" key="4">
    <source>
        <dbReference type="ARBA" id="ARBA00022519"/>
    </source>
</evidence>
<dbReference type="GO" id="GO:0005886">
    <property type="term" value="C:plasma membrane"/>
    <property type="evidence" value="ECO:0007669"/>
    <property type="project" value="UniProtKB-SubCell"/>
</dbReference>